<dbReference type="InterPro" id="IPR006544">
    <property type="entry name" value="P-type_TPase_V"/>
</dbReference>
<comment type="subcellular location">
    <subcellularLocation>
        <location evidence="1">Membrane</location>
        <topology evidence="1">Multi-pass membrane protein</topology>
    </subcellularLocation>
</comment>
<dbReference type="Proteomes" id="UP000314294">
    <property type="component" value="Unassembled WGS sequence"/>
</dbReference>
<evidence type="ECO:0000256" key="1">
    <source>
        <dbReference type="ARBA" id="ARBA00004141"/>
    </source>
</evidence>
<evidence type="ECO:0000256" key="11">
    <source>
        <dbReference type="SAM" id="Phobius"/>
    </source>
</evidence>
<comment type="caution">
    <text evidence="12">The sequence shown here is derived from an EMBL/GenBank/DDBJ whole genome shotgun (WGS) entry which is preliminary data.</text>
</comment>
<evidence type="ECO:0000256" key="3">
    <source>
        <dbReference type="ARBA" id="ARBA00022692"/>
    </source>
</evidence>
<keyword evidence="6" id="KW-0067">ATP-binding</keyword>
<reference evidence="12 13" key="1">
    <citation type="submission" date="2019-03" db="EMBL/GenBank/DDBJ databases">
        <title>First draft genome of Liparis tanakae, snailfish: a comprehensive survey of snailfish specific genes.</title>
        <authorList>
            <person name="Kim W."/>
            <person name="Song I."/>
            <person name="Jeong J.-H."/>
            <person name="Kim D."/>
            <person name="Kim S."/>
            <person name="Ryu S."/>
            <person name="Song J.Y."/>
            <person name="Lee S.K."/>
        </authorList>
    </citation>
    <scope>NUCLEOTIDE SEQUENCE [LARGE SCALE GENOMIC DNA]</scope>
    <source>
        <tissue evidence="12">Muscle</tissue>
    </source>
</reference>
<evidence type="ECO:0000256" key="6">
    <source>
        <dbReference type="ARBA" id="ARBA00022840"/>
    </source>
</evidence>
<evidence type="ECO:0000256" key="7">
    <source>
        <dbReference type="ARBA" id="ARBA00022842"/>
    </source>
</evidence>
<dbReference type="GO" id="GO:0005524">
    <property type="term" value="F:ATP binding"/>
    <property type="evidence" value="ECO:0007669"/>
    <property type="project" value="UniProtKB-KW"/>
</dbReference>
<dbReference type="InterPro" id="IPR001757">
    <property type="entry name" value="P_typ_ATPase"/>
</dbReference>
<dbReference type="FunFam" id="1.20.1110.10:FF:000023">
    <property type="entry name" value="Cation-transporting ATPase"/>
    <property type="match status" value="1"/>
</dbReference>
<evidence type="ECO:0000313" key="13">
    <source>
        <dbReference type="Proteomes" id="UP000314294"/>
    </source>
</evidence>
<dbReference type="NCBIfam" id="TIGR01494">
    <property type="entry name" value="ATPase_P-type"/>
    <property type="match status" value="1"/>
</dbReference>
<dbReference type="PANTHER" id="PTHR45630">
    <property type="entry name" value="CATION-TRANSPORTING ATPASE-RELATED"/>
    <property type="match status" value="1"/>
</dbReference>
<dbReference type="InterPro" id="IPR023298">
    <property type="entry name" value="ATPase_P-typ_TM_dom_sf"/>
</dbReference>
<dbReference type="EMBL" id="SRLO01011985">
    <property type="protein sequence ID" value="TNN25653.1"/>
    <property type="molecule type" value="Genomic_DNA"/>
</dbReference>
<dbReference type="GO" id="GO:0010821">
    <property type="term" value="P:regulation of mitochondrion organization"/>
    <property type="evidence" value="ECO:0007669"/>
    <property type="project" value="TreeGrafter"/>
</dbReference>
<dbReference type="Gene3D" id="3.40.50.1000">
    <property type="entry name" value="HAD superfamily/HAD-like"/>
    <property type="match status" value="1"/>
</dbReference>
<evidence type="ECO:0000313" key="12">
    <source>
        <dbReference type="EMBL" id="TNN25653.1"/>
    </source>
</evidence>
<keyword evidence="10 11" id="KW-0472">Membrane</keyword>
<dbReference type="AlphaFoldDB" id="A0A4Z2EAB5"/>
<protein>
    <submittedName>
        <fullName evidence="12">Putative cation-transporting ATPase 13A2</fullName>
    </submittedName>
</protein>
<evidence type="ECO:0000256" key="9">
    <source>
        <dbReference type="ARBA" id="ARBA00022989"/>
    </source>
</evidence>
<feature type="transmembrane region" description="Helical" evidence="11">
    <location>
        <begin position="40"/>
        <end position="64"/>
    </location>
</feature>
<dbReference type="GO" id="GO:0015203">
    <property type="term" value="F:polyamine transmembrane transporter activity"/>
    <property type="evidence" value="ECO:0007669"/>
    <property type="project" value="TreeGrafter"/>
</dbReference>
<proteinExistence type="inferred from homology"/>
<evidence type="ECO:0000256" key="10">
    <source>
        <dbReference type="ARBA" id="ARBA00023136"/>
    </source>
</evidence>
<comment type="similarity">
    <text evidence="2">Belongs to the cation transport ATPase (P-type) (TC 3.A.3) family. Type V subfamily.</text>
</comment>
<keyword evidence="13" id="KW-1185">Reference proteome</keyword>
<dbReference type="GO" id="GO:0016887">
    <property type="term" value="F:ATP hydrolysis activity"/>
    <property type="evidence" value="ECO:0007669"/>
    <property type="project" value="InterPro"/>
</dbReference>
<dbReference type="Gene3D" id="1.20.1110.10">
    <property type="entry name" value="Calcium-transporting ATPase, transmembrane domain"/>
    <property type="match status" value="1"/>
</dbReference>
<dbReference type="GO" id="GO:0019829">
    <property type="term" value="F:ATPase-coupled monoatomic cation transmembrane transporter activity"/>
    <property type="evidence" value="ECO:0007669"/>
    <property type="project" value="TreeGrafter"/>
</dbReference>
<keyword evidence="3 11" id="KW-0812">Transmembrane</keyword>
<keyword evidence="8" id="KW-1278">Translocase</keyword>
<organism evidence="12 13">
    <name type="scientific">Liparis tanakae</name>
    <name type="common">Tanaka's snailfish</name>
    <dbReference type="NCBI Taxonomy" id="230148"/>
    <lineage>
        <taxon>Eukaryota</taxon>
        <taxon>Metazoa</taxon>
        <taxon>Chordata</taxon>
        <taxon>Craniata</taxon>
        <taxon>Vertebrata</taxon>
        <taxon>Euteleostomi</taxon>
        <taxon>Actinopterygii</taxon>
        <taxon>Neopterygii</taxon>
        <taxon>Teleostei</taxon>
        <taxon>Neoteleostei</taxon>
        <taxon>Acanthomorphata</taxon>
        <taxon>Eupercaria</taxon>
        <taxon>Perciformes</taxon>
        <taxon>Cottioidei</taxon>
        <taxon>Cottales</taxon>
        <taxon>Liparidae</taxon>
        <taxon>Liparis</taxon>
    </lineage>
</organism>
<dbReference type="PROSITE" id="PS00154">
    <property type="entry name" value="ATPASE_E1_E2"/>
    <property type="match status" value="1"/>
</dbReference>
<dbReference type="SUPFAM" id="SSF81665">
    <property type="entry name" value="Calcium ATPase, transmembrane domain M"/>
    <property type="match status" value="1"/>
</dbReference>
<keyword evidence="9 11" id="KW-1133">Transmembrane helix</keyword>
<keyword evidence="4" id="KW-0479">Metal-binding</keyword>
<dbReference type="GO" id="GO:0031902">
    <property type="term" value="C:late endosome membrane"/>
    <property type="evidence" value="ECO:0007669"/>
    <property type="project" value="TreeGrafter"/>
</dbReference>
<evidence type="ECO:0000256" key="5">
    <source>
        <dbReference type="ARBA" id="ARBA00022741"/>
    </source>
</evidence>
<dbReference type="GO" id="GO:0006874">
    <property type="term" value="P:intracellular calcium ion homeostasis"/>
    <property type="evidence" value="ECO:0007669"/>
    <property type="project" value="TreeGrafter"/>
</dbReference>
<dbReference type="PRINTS" id="PR00121">
    <property type="entry name" value="NAKATPASE"/>
</dbReference>
<evidence type="ECO:0000256" key="4">
    <source>
        <dbReference type="ARBA" id="ARBA00022723"/>
    </source>
</evidence>
<evidence type="ECO:0000256" key="2">
    <source>
        <dbReference type="ARBA" id="ARBA00006000"/>
    </source>
</evidence>
<gene>
    <name evidence="12" type="primary">ATP13A2_1</name>
    <name evidence="12" type="ORF">EYF80_064216</name>
</gene>
<evidence type="ECO:0000256" key="8">
    <source>
        <dbReference type="ARBA" id="ARBA00022967"/>
    </source>
</evidence>
<name>A0A4Z2EAB5_9TELE</name>
<dbReference type="GO" id="GO:0140358">
    <property type="term" value="F:P-type transmembrane transporter activity"/>
    <property type="evidence" value="ECO:0007669"/>
    <property type="project" value="InterPro"/>
</dbReference>
<dbReference type="GO" id="GO:0046872">
    <property type="term" value="F:metal ion binding"/>
    <property type="evidence" value="ECO:0007669"/>
    <property type="project" value="UniProtKB-KW"/>
</dbReference>
<sequence>MVFLLCPPPPGFFTAKGSLVSSIMHPQPIDFRFYRDSGKFLLLLGLVAFLGTIYSVVILCLYNVTWLSLVIRSLDIVTIAVPPALPAAITTGTIYAQRRLKRQGIFCISPPRINICGKVSVFCFDKTGTLTEDGLDVWGVMEGGSAGFSELVPDPGRLRPGPMLSGLACCHTVTLLHGQPLGDPLELKMVESTGWTLQEPEGDGKVLDAEFGGHRVLAVLKPPARGTVSGPSLISTNQWDSFVVYVQPR</sequence>
<accession>A0A4Z2EAB5</accession>
<dbReference type="OrthoDB" id="48943at2759"/>
<dbReference type="GO" id="GO:0016243">
    <property type="term" value="P:regulation of autophagosome size"/>
    <property type="evidence" value="ECO:0007669"/>
    <property type="project" value="TreeGrafter"/>
</dbReference>
<dbReference type="PANTHER" id="PTHR45630:SF2">
    <property type="entry name" value="POLYAMINE-TRANSPORTING ATPASE 13A2"/>
    <property type="match status" value="1"/>
</dbReference>
<dbReference type="InterPro" id="IPR023214">
    <property type="entry name" value="HAD_sf"/>
</dbReference>
<dbReference type="GO" id="GO:0061909">
    <property type="term" value="P:autophagosome-lysosome fusion"/>
    <property type="evidence" value="ECO:0007669"/>
    <property type="project" value="TreeGrafter"/>
</dbReference>
<dbReference type="InterPro" id="IPR018303">
    <property type="entry name" value="ATPase_P-typ_P_site"/>
</dbReference>
<keyword evidence="5" id="KW-0547">Nucleotide-binding</keyword>
<keyword evidence="7" id="KW-0460">Magnesium</keyword>
<feature type="transmembrane region" description="Helical" evidence="11">
    <location>
        <begin position="76"/>
        <end position="96"/>
    </location>
</feature>